<dbReference type="GO" id="GO:0048046">
    <property type="term" value="C:apoplast"/>
    <property type="evidence" value="ECO:0007669"/>
    <property type="project" value="UniProtKB-SubCell"/>
</dbReference>
<dbReference type="PRINTS" id="PR00325">
    <property type="entry name" value="GERMIN"/>
</dbReference>
<evidence type="ECO:0000256" key="8">
    <source>
        <dbReference type="PIRSR" id="PIRSR601929-2"/>
    </source>
</evidence>
<evidence type="ECO:0000256" key="6">
    <source>
        <dbReference type="ARBA" id="ARBA00023211"/>
    </source>
</evidence>
<proteinExistence type="inferred from homology"/>
<dbReference type="GO" id="GO:0030145">
    <property type="term" value="F:manganese ion binding"/>
    <property type="evidence" value="ECO:0007669"/>
    <property type="project" value="UniProtKB-UniRule"/>
</dbReference>
<dbReference type="Proteomes" id="UP000825935">
    <property type="component" value="Chromosome 6"/>
</dbReference>
<feature type="binding site" evidence="7">
    <location>
        <position position="76"/>
    </location>
    <ligand>
        <name>oxalate</name>
        <dbReference type="ChEBI" id="CHEBI:30623"/>
    </ligand>
</feature>
<feature type="binding site" evidence="8">
    <location>
        <position position="120"/>
    </location>
    <ligand>
        <name>Mn(2+)</name>
        <dbReference type="ChEBI" id="CHEBI:29035"/>
    </ligand>
</feature>
<evidence type="ECO:0000256" key="9">
    <source>
        <dbReference type="RuleBase" id="RU366015"/>
    </source>
</evidence>
<dbReference type="EMBL" id="CM035411">
    <property type="protein sequence ID" value="KAH7434645.1"/>
    <property type="molecule type" value="Genomic_DNA"/>
</dbReference>
<dbReference type="InterPro" id="IPR001929">
    <property type="entry name" value="Germin"/>
</dbReference>
<dbReference type="PANTHER" id="PTHR31238">
    <property type="entry name" value="GERMIN-LIKE PROTEIN SUBFAMILY 3 MEMBER 3"/>
    <property type="match status" value="1"/>
</dbReference>
<dbReference type="InterPro" id="IPR011051">
    <property type="entry name" value="RmlC_Cupin_sf"/>
</dbReference>
<keyword evidence="4 9" id="KW-0964">Secreted</keyword>
<dbReference type="CDD" id="cd02241">
    <property type="entry name" value="cupin_OxOx"/>
    <property type="match status" value="1"/>
</dbReference>
<keyword evidence="12" id="KW-1185">Reference proteome</keyword>
<reference evidence="11" key="1">
    <citation type="submission" date="2021-08" db="EMBL/GenBank/DDBJ databases">
        <title>WGS assembly of Ceratopteris richardii.</title>
        <authorList>
            <person name="Marchant D.B."/>
            <person name="Chen G."/>
            <person name="Jenkins J."/>
            <person name="Shu S."/>
            <person name="Leebens-Mack J."/>
            <person name="Grimwood J."/>
            <person name="Schmutz J."/>
            <person name="Soltis P."/>
            <person name="Soltis D."/>
            <person name="Chen Z.-H."/>
        </authorList>
    </citation>
    <scope>NUCLEOTIDE SEQUENCE</scope>
    <source>
        <strain evidence="11">Whitten #5841</strain>
        <tissue evidence="11">Leaf</tissue>
    </source>
</reference>
<evidence type="ECO:0000256" key="3">
    <source>
        <dbReference type="ARBA" id="ARBA00022523"/>
    </source>
</evidence>
<dbReference type="Pfam" id="PF00190">
    <property type="entry name" value="Cupin_1"/>
    <property type="match status" value="1"/>
</dbReference>
<keyword evidence="3 9" id="KW-0052">Apoplast</keyword>
<dbReference type="OMA" id="CVADISH"/>
<dbReference type="SUPFAM" id="SSF51182">
    <property type="entry name" value="RmlC-like cupins"/>
    <property type="match status" value="1"/>
</dbReference>
<evidence type="ECO:0000256" key="7">
    <source>
        <dbReference type="PIRSR" id="PIRSR601929-1"/>
    </source>
</evidence>
<dbReference type="SMART" id="SM00835">
    <property type="entry name" value="Cupin_1"/>
    <property type="match status" value="1"/>
</dbReference>
<sequence length="143" mass="15558">MNSRISLNGYACKTVADSSTEDFWSPLLGKRGNITNSLGSLVTLANVEKYPGLNTFGLSLTRIYFTEGGMNPPHVHPCASKIVYLVRGSMYVGFVTTGNKLFAKRINEGGMFMFPKGLLHSQMNVGKGDVVILAALSRQNPRV</sequence>
<comment type="caution">
    <text evidence="11">The sequence shown here is derived from an EMBL/GenBank/DDBJ whole genome shotgun (WGS) entry which is preliminary data.</text>
</comment>
<evidence type="ECO:0000256" key="1">
    <source>
        <dbReference type="ARBA" id="ARBA00004271"/>
    </source>
</evidence>
<name>A0A8T2UMA6_CERRI</name>
<dbReference type="InterPro" id="IPR006045">
    <property type="entry name" value="Cupin_1"/>
</dbReference>
<comment type="subcellular location">
    <subcellularLocation>
        <location evidence="1 9">Secreted</location>
        <location evidence="1 9">Extracellular space</location>
        <location evidence="1 9">Apoplast</location>
    </subcellularLocation>
</comment>
<gene>
    <name evidence="11" type="ORF">KP509_06G027700</name>
</gene>
<feature type="binding site" evidence="8">
    <location>
        <position position="74"/>
    </location>
    <ligand>
        <name>Mn(2+)</name>
        <dbReference type="ChEBI" id="CHEBI:29035"/>
    </ligand>
</feature>
<evidence type="ECO:0000256" key="5">
    <source>
        <dbReference type="ARBA" id="ARBA00022723"/>
    </source>
</evidence>
<dbReference type="InterPro" id="IPR014710">
    <property type="entry name" value="RmlC-like_jellyroll"/>
</dbReference>
<dbReference type="OrthoDB" id="1921208at2759"/>
<feature type="binding site" evidence="8">
    <location>
        <position position="76"/>
    </location>
    <ligand>
        <name>Mn(2+)</name>
        <dbReference type="ChEBI" id="CHEBI:29035"/>
    </ligand>
</feature>
<keyword evidence="6 7" id="KW-0464">Manganese</keyword>
<accession>A0A8T2UMA6</accession>
<dbReference type="Gene3D" id="2.60.120.10">
    <property type="entry name" value="Jelly Rolls"/>
    <property type="match status" value="1"/>
</dbReference>
<protein>
    <recommendedName>
        <fullName evidence="9">Germin-like protein</fullName>
    </recommendedName>
</protein>
<evidence type="ECO:0000256" key="2">
    <source>
        <dbReference type="ARBA" id="ARBA00007456"/>
    </source>
</evidence>
<evidence type="ECO:0000256" key="4">
    <source>
        <dbReference type="ARBA" id="ARBA00022525"/>
    </source>
</evidence>
<evidence type="ECO:0000259" key="10">
    <source>
        <dbReference type="SMART" id="SM00835"/>
    </source>
</evidence>
<organism evidence="11 12">
    <name type="scientific">Ceratopteris richardii</name>
    <name type="common">Triangle waterfern</name>
    <dbReference type="NCBI Taxonomy" id="49495"/>
    <lineage>
        <taxon>Eukaryota</taxon>
        <taxon>Viridiplantae</taxon>
        <taxon>Streptophyta</taxon>
        <taxon>Embryophyta</taxon>
        <taxon>Tracheophyta</taxon>
        <taxon>Polypodiopsida</taxon>
        <taxon>Polypodiidae</taxon>
        <taxon>Polypodiales</taxon>
        <taxon>Pteridineae</taxon>
        <taxon>Pteridaceae</taxon>
        <taxon>Parkerioideae</taxon>
        <taxon>Ceratopteris</taxon>
    </lineage>
</organism>
<evidence type="ECO:0000313" key="11">
    <source>
        <dbReference type="EMBL" id="KAH7434645.1"/>
    </source>
</evidence>
<feature type="domain" description="Cupin type-1" evidence="10">
    <location>
        <begin position="26"/>
        <end position="142"/>
    </location>
</feature>
<dbReference type="AlphaFoldDB" id="A0A8T2UMA6"/>
<keyword evidence="5 7" id="KW-0479">Metal-binding</keyword>
<comment type="similarity">
    <text evidence="2 9">Belongs to the germin family.</text>
</comment>
<evidence type="ECO:0000313" key="12">
    <source>
        <dbReference type="Proteomes" id="UP000825935"/>
    </source>
</evidence>
<feature type="binding site" evidence="7">
    <location>
        <position position="71"/>
    </location>
    <ligand>
        <name>oxalate</name>
        <dbReference type="ChEBI" id="CHEBI:30623"/>
    </ligand>
</feature>